<name>X6NTZ2_RETFI</name>
<evidence type="ECO:0000256" key="2">
    <source>
        <dbReference type="ARBA" id="ARBA00022723"/>
    </source>
</evidence>
<evidence type="ECO:0000313" key="5">
    <source>
        <dbReference type="Proteomes" id="UP000023152"/>
    </source>
</evidence>
<accession>X6NTZ2</accession>
<reference evidence="4 5" key="1">
    <citation type="journal article" date="2013" name="Curr. Biol.">
        <title>The Genome of the Foraminiferan Reticulomyxa filosa.</title>
        <authorList>
            <person name="Glockner G."/>
            <person name="Hulsmann N."/>
            <person name="Schleicher M."/>
            <person name="Noegel A.A."/>
            <person name="Eichinger L."/>
            <person name="Gallinger C."/>
            <person name="Pawlowski J."/>
            <person name="Sierra R."/>
            <person name="Euteneuer U."/>
            <person name="Pillet L."/>
            <person name="Moustafa A."/>
            <person name="Platzer M."/>
            <person name="Groth M."/>
            <person name="Szafranski K."/>
            <person name="Schliwa M."/>
        </authorList>
    </citation>
    <scope>NUCLEOTIDE SEQUENCE [LARGE SCALE GENOMIC DNA]</scope>
</reference>
<dbReference type="InterPro" id="IPR051458">
    <property type="entry name" value="Cyt/Met_Dipeptidase"/>
</dbReference>
<dbReference type="Gene3D" id="3.30.70.360">
    <property type="match status" value="1"/>
</dbReference>
<feature type="non-terminal residue" evidence="4">
    <location>
        <position position="1"/>
    </location>
</feature>
<evidence type="ECO:0000256" key="3">
    <source>
        <dbReference type="ARBA" id="ARBA00022801"/>
    </source>
</evidence>
<proteinExistence type="predicted"/>
<dbReference type="OMA" id="CNVKFMI"/>
<dbReference type="GO" id="GO:0006508">
    <property type="term" value="P:proteolysis"/>
    <property type="evidence" value="ECO:0007669"/>
    <property type="project" value="UniProtKB-KW"/>
</dbReference>
<dbReference type="Gene3D" id="3.40.630.10">
    <property type="entry name" value="Zn peptidases"/>
    <property type="match status" value="1"/>
</dbReference>
<dbReference type="EMBL" id="ASPP01005855">
    <property type="protein sequence ID" value="ETO29765.1"/>
    <property type="molecule type" value="Genomic_DNA"/>
</dbReference>
<dbReference type="InterPro" id="IPR002933">
    <property type="entry name" value="Peptidase_M20"/>
</dbReference>
<evidence type="ECO:0000313" key="4">
    <source>
        <dbReference type="EMBL" id="ETO29765.1"/>
    </source>
</evidence>
<protein>
    <submittedName>
        <fullName evidence="4">Uncharacterized protein</fullName>
    </submittedName>
</protein>
<sequence length="499" mass="56505">IMSKSEETVSSSSSTLDNAKLKDFVEKSWEKSVLKTLKKKKIYVHIYTKYVNEKIYENGQQEKAVKLLSDWVKTKEKEIKGLKMEVLEEKNMTPFIFIEVEAFKTESKQTVLMYGHFDKQPVESIVYVYVYWEKDLHPYKPVIRDGKLYGRGGADDGYSIFAAIDSIASLQSQGASHPRCVITIEGSEESGSPHLYHYLDKLKNKIGEPSLVICLDSGAGNYEQLWITTSLRGILIGYIRAQLLKEGIHSGASGKVRDSFHIIRNVLDRFDDNITGKCKINELNSKIPDNHIQYAKEMAKHIGELVWTELPLCDNVQCQIPLVNDENAYELLLNSTWRPQLTITGCDGIPNLKGGNVLRQFTTLKLSIRLPPDVNPEYAYSIIKQVFEKDPPFNSKVDFITNKHWGQGFVCPDFQSWLFNAIHSSSKIFFNQSALMLGEGGSIPLMGQLLYKFPKSQFVVTGVLGPNSNAHGPNEFLHIDFCKKLICCVAHILHKASFH</sequence>
<dbReference type="AlphaFoldDB" id="X6NTZ2"/>
<evidence type="ECO:0000256" key="1">
    <source>
        <dbReference type="ARBA" id="ARBA00022670"/>
    </source>
</evidence>
<keyword evidence="3" id="KW-0378">Hydrolase</keyword>
<gene>
    <name evidence="4" type="ORF">RFI_07354</name>
</gene>
<dbReference type="Pfam" id="PF01546">
    <property type="entry name" value="Peptidase_M20"/>
    <property type="match status" value="1"/>
</dbReference>
<keyword evidence="1" id="KW-0645">Protease</keyword>
<dbReference type="GO" id="GO:0046872">
    <property type="term" value="F:metal ion binding"/>
    <property type="evidence" value="ECO:0007669"/>
    <property type="project" value="UniProtKB-KW"/>
</dbReference>
<organism evidence="4 5">
    <name type="scientific">Reticulomyxa filosa</name>
    <dbReference type="NCBI Taxonomy" id="46433"/>
    <lineage>
        <taxon>Eukaryota</taxon>
        <taxon>Sar</taxon>
        <taxon>Rhizaria</taxon>
        <taxon>Retaria</taxon>
        <taxon>Foraminifera</taxon>
        <taxon>Monothalamids</taxon>
        <taxon>Reticulomyxidae</taxon>
        <taxon>Reticulomyxa</taxon>
    </lineage>
</organism>
<dbReference type="PANTHER" id="PTHR43270">
    <property type="entry name" value="BETA-ALA-HIS DIPEPTIDASE"/>
    <property type="match status" value="1"/>
</dbReference>
<dbReference type="PANTHER" id="PTHR43270:SF4">
    <property type="entry name" value="CARNOSINE DIPEPTIDASE 2, ISOFORM A"/>
    <property type="match status" value="1"/>
</dbReference>
<dbReference type="Proteomes" id="UP000023152">
    <property type="component" value="Unassembled WGS sequence"/>
</dbReference>
<keyword evidence="2" id="KW-0479">Metal-binding</keyword>
<comment type="caution">
    <text evidence="4">The sequence shown here is derived from an EMBL/GenBank/DDBJ whole genome shotgun (WGS) entry which is preliminary data.</text>
</comment>
<dbReference type="OrthoDB" id="7832001at2759"/>
<dbReference type="SUPFAM" id="SSF53187">
    <property type="entry name" value="Zn-dependent exopeptidases"/>
    <property type="match status" value="1"/>
</dbReference>
<keyword evidence="5" id="KW-1185">Reference proteome</keyword>
<dbReference type="GO" id="GO:0008233">
    <property type="term" value="F:peptidase activity"/>
    <property type="evidence" value="ECO:0007669"/>
    <property type="project" value="UniProtKB-KW"/>
</dbReference>